<comment type="caution">
    <text evidence="1">The sequence shown here is derived from an EMBL/GenBank/DDBJ whole genome shotgun (WGS) entry which is preliminary data.</text>
</comment>
<dbReference type="OrthoDB" id="2939094at2"/>
<evidence type="ECO:0000313" key="1">
    <source>
        <dbReference type="EMBL" id="KEK19824.1"/>
    </source>
</evidence>
<dbReference type="AlphaFoldDB" id="A0A073JXU1"/>
<name>A0A073JXU1_9BACI</name>
<reference evidence="1 2" key="1">
    <citation type="submission" date="2014-06" db="EMBL/GenBank/DDBJ databases">
        <title>Draft genome sequence of Bacillus manliponensis JCM 15802 (MCCC 1A00708).</title>
        <authorList>
            <person name="Lai Q."/>
            <person name="Liu Y."/>
            <person name="Shao Z."/>
        </authorList>
    </citation>
    <scope>NUCLEOTIDE SEQUENCE [LARGE SCALE GENOMIC DNA]</scope>
    <source>
        <strain evidence="1 2">JCM 15802</strain>
    </source>
</reference>
<organism evidence="1 2">
    <name type="scientific">Bacillus manliponensis</name>
    <dbReference type="NCBI Taxonomy" id="574376"/>
    <lineage>
        <taxon>Bacteria</taxon>
        <taxon>Bacillati</taxon>
        <taxon>Bacillota</taxon>
        <taxon>Bacilli</taxon>
        <taxon>Bacillales</taxon>
        <taxon>Bacillaceae</taxon>
        <taxon>Bacillus</taxon>
        <taxon>Bacillus cereus group</taxon>
    </lineage>
</organism>
<sequence length="108" mass="12277">MKKSLLVGLSTIILIIMGFFAYITLTTTDPLSEEEFPKTQEKAKKTAIEYFKKEKQLKVIITEVGVVGELGYKVWIEGHELNNKQKKIDAIIDVANEKKYKVISTNVD</sequence>
<gene>
    <name evidence="1" type="ORF">BAMA_18770</name>
</gene>
<dbReference type="EMBL" id="JOTN01000005">
    <property type="protein sequence ID" value="KEK19824.1"/>
    <property type="molecule type" value="Genomic_DNA"/>
</dbReference>
<dbReference type="RefSeq" id="WP_034637921.1">
    <property type="nucleotide sequence ID" value="NZ_CBCSJC010000010.1"/>
</dbReference>
<protein>
    <recommendedName>
        <fullName evidence="3">PepSY domain-containing protein</fullName>
    </recommendedName>
</protein>
<proteinExistence type="predicted"/>
<evidence type="ECO:0000313" key="2">
    <source>
        <dbReference type="Proteomes" id="UP000027822"/>
    </source>
</evidence>
<keyword evidence="2" id="KW-1185">Reference proteome</keyword>
<evidence type="ECO:0008006" key="3">
    <source>
        <dbReference type="Google" id="ProtNLM"/>
    </source>
</evidence>
<dbReference type="Proteomes" id="UP000027822">
    <property type="component" value="Unassembled WGS sequence"/>
</dbReference>
<accession>A0A073JXU1</accession>